<reference evidence="1 2" key="1">
    <citation type="journal article" date="2015" name="PLoS Negl. Trop. Dis.">
        <title>Haemophilus ducreyi Cutaneous Ulcer Strains Are Nearly Identical to Class I Genital Ulcer Strains.</title>
        <authorList>
            <person name="Gangaiah D."/>
            <person name="Webb K.M."/>
            <person name="Humphreys T.L."/>
            <person name="Fortney K.R."/>
            <person name="Toh E."/>
            <person name="Tai A."/>
            <person name="Katz S.S."/>
            <person name="Pillay A."/>
            <person name="Chen C.Y."/>
            <person name="Roberts S.A."/>
            <person name="Munson R.S.Jr."/>
            <person name="Spinola S.M."/>
        </authorList>
    </citation>
    <scope>NUCLEOTIDE SEQUENCE [LARGE SCALE GENOMIC DNA]</scope>
    <source>
        <strain evidence="2">CLU2</strain>
    </source>
</reference>
<evidence type="ECO:0000313" key="1">
    <source>
        <dbReference type="EMBL" id="AKO31750.1"/>
    </source>
</evidence>
<dbReference type="AlphaFoldDB" id="A0AAC8ZAH3"/>
<protein>
    <submittedName>
        <fullName evidence="1">Uncharacterized protein</fullName>
    </submittedName>
</protein>
<proteinExistence type="predicted"/>
<sequence>MYKQEYSTIAGRTANQSLRAIHINIDDEMKCARLDMTKPVTLKRLQEVAAKLKTHTGEDYEYLDIHHVIYQYDGDKETVEEYIKCNDYYPHTQPIDKTYKFWVKENRLLILDRGELVYENNNGVICNDPTALADSYC</sequence>
<dbReference type="RefSeq" id="WP_010944210.1">
    <property type="nucleotide sequence ID" value="NZ_CP011218.1"/>
</dbReference>
<evidence type="ECO:0000313" key="2">
    <source>
        <dbReference type="Proteomes" id="UP000060132"/>
    </source>
</evidence>
<gene>
    <name evidence="1" type="ORF">RZ57_00605</name>
</gene>
<dbReference type="EMBL" id="CP011219">
    <property type="protein sequence ID" value="AKO31750.1"/>
    <property type="molecule type" value="Genomic_DNA"/>
</dbReference>
<organism evidence="1 2">
    <name type="scientific">Haemophilus ducreyi</name>
    <dbReference type="NCBI Taxonomy" id="730"/>
    <lineage>
        <taxon>Bacteria</taxon>
        <taxon>Pseudomonadati</taxon>
        <taxon>Pseudomonadota</taxon>
        <taxon>Gammaproteobacteria</taxon>
        <taxon>Pasteurellales</taxon>
        <taxon>Pasteurellaceae</taxon>
        <taxon>Haemophilus</taxon>
    </lineage>
</organism>
<dbReference type="Proteomes" id="UP000060132">
    <property type="component" value="Chromosome"/>
</dbReference>
<name>A0AAC8ZAH3_HAEDC</name>
<accession>A0AAC8ZAH3</accession>